<protein>
    <recommendedName>
        <fullName evidence="13">SPARC related modular calcium binding 1</fullName>
    </recommendedName>
</protein>
<dbReference type="GO" id="GO:0005604">
    <property type="term" value="C:basement membrane"/>
    <property type="evidence" value="ECO:0007669"/>
    <property type="project" value="TreeGrafter"/>
</dbReference>
<dbReference type="GO" id="GO:0007160">
    <property type="term" value="P:cell-matrix adhesion"/>
    <property type="evidence" value="ECO:0007669"/>
    <property type="project" value="TreeGrafter"/>
</dbReference>
<dbReference type="InterPro" id="IPR000716">
    <property type="entry name" value="Thyroglobulin_1"/>
</dbReference>
<evidence type="ECO:0000313" key="11">
    <source>
        <dbReference type="Ensembl" id="ENSCSAVP00000019867.1"/>
    </source>
</evidence>
<evidence type="ECO:0000256" key="1">
    <source>
        <dbReference type="ARBA" id="ARBA00004613"/>
    </source>
</evidence>
<dbReference type="Gene3D" id="3.30.60.30">
    <property type="match status" value="1"/>
</dbReference>
<dbReference type="PANTHER" id="PTHR12352">
    <property type="entry name" value="SECRETED MODULAR CALCIUM-BINDING PROTEIN"/>
    <property type="match status" value="1"/>
</dbReference>
<dbReference type="GO" id="GO:0005615">
    <property type="term" value="C:extracellular space"/>
    <property type="evidence" value="ECO:0007669"/>
    <property type="project" value="TreeGrafter"/>
</dbReference>
<evidence type="ECO:0000256" key="5">
    <source>
        <dbReference type="ARBA" id="ARBA00022837"/>
    </source>
</evidence>
<reference evidence="11" key="3">
    <citation type="submission" date="2025-09" db="UniProtKB">
        <authorList>
            <consortium name="Ensembl"/>
        </authorList>
    </citation>
    <scope>IDENTIFICATION</scope>
</reference>
<evidence type="ECO:0000256" key="2">
    <source>
        <dbReference type="ARBA" id="ARBA00022525"/>
    </source>
</evidence>
<dbReference type="InterPro" id="IPR051950">
    <property type="entry name" value="Dev_reg/Prot_inhib"/>
</dbReference>
<evidence type="ECO:0000313" key="12">
    <source>
        <dbReference type="Proteomes" id="UP000007875"/>
    </source>
</evidence>
<keyword evidence="12" id="KW-1185">Reference proteome</keyword>
<keyword evidence="7" id="KW-0325">Glycoprotein</keyword>
<accession>H2ZQK1</accession>
<evidence type="ECO:0000256" key="4">
    <source>
        <dbReference type="ARBA" id="ARBA00022737"/>
    </source>
</evidence>
<comment type="subcellular location">
    <subcellularLocation>
        <location evidence="1">Secreted</location>
    </subcellularLocation>
</comment>
<sequence length="350" mass="38818">ECEFACGGSRKRKYCGSDGTTFRNSCQVKKAKCYDPLLKVKRGKCKAKDVCSQARTHAILSPYARYLPLCTSDGRYAPHQCYDTPPYCVCLDPEGKMIPGSAHRHDQSDCPPIEGKFSDNSRTRLSAVDDTAARPVETQDKYSKQTLHTAIEGHWSRVIWLALDGSKKSRPSARTCISEREKSLLLQSSGTNVYVPQCEGGNLFNPVQCHASAGYCWCVTTDTGHPIIGTTAGSIRHFNFFITIRLNLSLSSAGCKKTFVPSALETISTRLRGSPGSGENYVTATSWFFELLDKNHDGMLNKRESRGMKKKLKGKIGPMRCVRRLVKSCDANKNKKIDETEFFACLGVSR</sequence>
<dbReference type="InterPro" id="IPR011992">
    <property type="entry name" value="EF-hand-dom_pair"/>
</dbReference>
<dbReference type="InterPro" id="IPR018247">
    <property type="entry name" value="EF_Hand_1_Ca_BS"/>
</dbReference>
<dbReference type="Proteomes" id="UP000007875">
    <property type="component" value="Unassembled WGS sequence"/>
</dbReference>
<keyword evidence="2" id="KW-0964">Secreted</keyword>
<dbReference type="InterPro" id="IPR019577">
    <property type="entry name" value="SPARC/Testican_Ca-bd-dom"/>
</dbReference>
<dbReference type="Gene3D" id="1.10.238.10">
    <property type="entry name" value="EF-hand"/>
    <property type="match status" value="1"/>
</dbReference>
<keyword evidence="4" id="KW-0677">Repeat</keyword>
<dbReference type="Gene3D" id="4.10.800.10">
    <property type="entry name" value="Thyroglobulin type-1"/>
    <property type="match status" value="2"/>
</dbReference>
<dbReference type="HOGENOM" id="CLU_023483_0_0_1"/>
<dbReference type="InterPro" id="IPR036857">
    <property type="entry name" value="Thyroglobulin_1_sf"/>
</dbReference>
<reference evidence="11" key="2">
    <citation type="submission" date="2025-08" db="UniProtKB">
        <authorList>
            <consortium name="Ensembl"/>
        </authorList>
    </citation>
    <scope>IDENTIFICATION</scope>
</reference>
<dbReference type="GeneTree" id="ENSGT00390000018436"/>
<dbReference type="GO" id="GO:0005509">
    <property type="term" value="F:calcium ion binding"/>
    <property type="evidence" value="ECO:0007669"/>
    <property type="project" value="InterPro"/>
</dbReference>
<feature type="domain" description="Thyroglobulin type-1" evidence="9">
    <location>
        <begin position="173"/>
        <end position="255"/>
    </location>
</feature>
<feature type="disulfide bond" evidence="8">
    <location>
        <begin position="90"/>
        <end position="110"/>
    </location>
</feature>
<evidence type="ECO:0000259" key="9">
    <source>
        <dbReference type="PROSITE" id="PS51162"/>
    </source>
</evidence>
<evidence type="ECO:0008006" key="13">
    <source>
        <dbReference type="Google" id="ProtNLM"/>
    </source>
</evidence>
<evidence type="ECO:0000256" key="3">
    <source>
        <dbReference type="ARBA" id="ARBA00022729"/>
    </source>
</evidence>
<feature type="disulfide bond" evidence="8">
    <location>
        <begin position="81"/>
        <end position="88"/>
    </location>
</feature>
<name>H2ZQK1_CIOSA</name>
<dbReference type="SUPFAM" id="SSF57610">
    <property type="entry name" value="Thyroglobulin type-1 domain"/>
    <property type="match status" value="2"/>
</dbReference>
<dbReference type="CDD" id="cd00104">
    <property type="entry name" value="KAZAL_FS"/>
    <property type="match status" value="1"/>
</dbReference>
<dbReference type="PROSITE" id="PS51162">
    <property type="entry name" value="THYROGLOBULIN_1_2"/>
    <property type="match status" value="2"/>
</dbReference>
<keyword evidence="3" id="KW-0732">Signal</keyword>
<dbReference type="InterPro" id="IPR002350">
    <property type="entry name" value="Kazal_dom"/>
</dbReference>
<dbReference type="CDD" id="cd00191">
    <property type="entry name" value="TY"/>
    <property type="match status" value="2"/>
</dbReference>
<keyword evidence="5" id="KW-0106">Calcium</keyword>
<keyword evidence="6 8" id="KW-1015">Disulfide bond</keyword>
<comment type="caution">
    <text evidence="8">Lacks conserved residue(s) required for the propagation of feature annotation.</text>
</comment>
<dbReference type="SUPFAM" id="SSF47473">
    <property type="entry name" value="EF-hand"/>
    <property type="match status" value="1"/>
</dbReference>
<dbReference type="PROSITE" id="PS00018">
    <property type="entry name" value="EF_HAND_1"/>
    <property type="match status" value="1"/>
</dbReference>
<proteinExistence type="predicted"/>
<dbReference type="AlphaFoldDB" id="H2ZQK1"/>
<dbReference type="Pfam" id="PF10591">
    <property type="entry name" value="SPARC_Ca_bdg"/>
    <property type="match status" value="1"/>
</dbReference>
<feature type="domain" description="Thyroglobulin type-1" evidence="9">
    <location>
        <begin position="48"/>
        <end position="110"/>
    </location>
</feature>
<dbReference type="OMA" id="KRMGPNP"/>
<evidence type="ECO:0000256" key="7">
    <source>
        <dbReference type="ARBA" id="ARBA00023180"/>
    </source>
</evidence>
<dbReference type="Pfam" id="PF00086">
    <property type="entry name" value="Thyroglobulin_1"/>
    <property type="match status" value="2"/>
</dbReference>
<evidence type="ECO:0000256" key="8">
    <source>
        <dbReference type="PROSITE-ProRule" id="PRU00500"/>
    </source>
</evidence>
<dbReference type="PROSITE" id="PS51465">
    <property type="entry name" value="KAZAL_2"/>
    <property type="match status" value="1"/>
</dbReference>
<organism evidence="11 12">
    <name type="scientific">Ciona savignyi</name>
    <name type="common">Pacific transparent sea squirt</name>
    <dbReference type="NCBI Taxonomy" id="51511"/>
    <lineage>
        <taxon>Eukaryota</taxon>
        <taxon>Metazoa</taxon>
        <taxon>Chordata</taxon>
        <taxon>Tunicata</taxon>
        <taxon>Ascidiacea</taxon>
        <taxon>Phlebobranchia</taxon>
        <taxon>Cionidae</taxon>
        <taxon>Ciona</taxon>
    </lineage>
</organism>
<feature type="domain" description="Kazal-like" evidence="10">
    <location>
        <begin position="1"/>
        <end position="47"/>
    </location>
</feature>
<dbReference type="SUPFAM" id="SSF100895">
    <property type="entry name" value="Kazal-type serine protease inhibitors"/>
    <property type="match status" value="1"/>
</dbReference>
<evidence type="ECO:0000259" key="10">
    <source>
        <dbReference type="PROSITE" id="PS51465"/>
    </source>
</evidence>
<dbReference type="SMART" id="SM00211">
    <property type="entry name" value="TY"/>
    <property type="match status" value="2"/>
</dbReference>
<dbReference type="SMART" id="SM00280">
    <property type="entry name" value="KAZAL"/>
    <property type="match status" value="1"/>
</dbReference>
<reference evidence="12" key="1">
    <citation type="submission" date="2003-08" db="EMBL/GenBank/DDBJ databases">
        <authorList>
            <person name="Birren B."/>
            <person name="Nusbaum C."/>
            <person name="Abebe A."/>
            <person name="Abouelleil A."/>
            <person name="Adekoya E."/>
            <person name="Ait-zahra M."/>
            <person name="Allen N."/>
            <person name="Allen T."/>
            <person name="An P."/>
            <person name="Anderson M."/>
            <person name="Anderson S."/>
            <person name="Arachchi H."/>
            <person name="Armbruster J."/>
            <person name="Bachantsang P."/>
            <person name="Baldwin J."/>
            <person name="Barry A."/>
            <person name="Bayul T."/>
            <person name="Blitshsteyn B."/>
            <person name="Bloom T."/>
            <person name="Blye J."/>
            <person name="Boguslavskiy L."/>
            <person name="Borowsky M."/>
            <person name="Boukhgalter B."/>
            <person name="Brunache A."/>
            <person name="Butler J."/>
            <person name="Calixte N."/>
            <person name="Calvo S."/>
            <person name="Camarata J."/>
            <person name="Campo K."/>
            <person name="Chang J."/>
            <person name="Cheshatsang Y."/>
            <person name="Citroen M."/>
            <person name="Collymore A."/>
            <person name="Considine T."/>
            <person name="Cook A."/>
            <person name="Cooke P."/>
            <person name="Corum B."/>
            <person name="Cuomo C."/>
            <person name="David R."/>
            <person name="Dawoe T."/>
            <person name="Degray S."/>
            <person name="Dodge S."/>
            <person name="Dooley K."/>
            <person name="Dorje P."/>
            <person name="Dorjee K."/>
            <person name="Dorris L."/>
            <person name="Duffey N."/>
            <person name="Dupes A."/>
            <person name="Elkins T."/>
            <person name="Engels R."/>
            <person name="Erickson J."/>
            <person name="Farina A."/>
            <person name="Faro S."/>
            <person name="Ferreira P."/>
            <person name="Fischer H."/>
            <person name="Fitzgerald M."/>
            <person name="Foley K."/>
            <person name="Gage D."/>
            <person name="Galagan J."/>
            <person name="Gearin G."/>
            <person name="Gnerre S."/>
            <person name="Gnirke A."/>
            <person name="Goyette A."/>
            <person name="Graham J."/>
            <person name="Grandbois E."/>
            <person name="Gyaltsen K."/>
            <person name="Hafez N."/>
            <person name="Hagopian D."/>
            <person name="Hagos B."/>
            <person name="Hall J."/>
            <person name="Hatcher B."/>
            <person name="Heller A."/>
            <person name="Higgins H."/>
            <person name="Honan T."/>
            <person name="Horn A."/>
            <person name="Houde N."/>
            <person name="Hughes L."/>
            <person name="Hulme W."/>
            <person name="Husby E."/>
            <person name="Iliev I."/>
            <person name="Jaffe D."/>
            <person name="Jones C."/>
            <person name="Kamal M."/>
            <person name="Kamat A."/>
            <person name="Kamvysselis M."/>
            <person name="Karlsson E."/>
            <person name="Kells C."/>
            <person name="Kieu A."/>
            <person name="Kisner P."/>
            <person name="Kodira C."/>
            <person name="Kulbokas E."/>
            <person name="Labutti K."/>
            <person name="Lama D."/>
            <person name="Landers T."/>
            <person name="Leger J."/>
            <person name="Levine S."/>
            <person name="Lewis D."/>
            <person name="Lewis T."/>
            <person name="Lindblad-toh K."/>
            <person name="Liu X."/>
            <person name="Lokyitsang T."/>
            <person name="Lokyitsang Y."/>
            <person name="Lucien O."/>
            <person name="Lui A."/>
            <person name="Ma L.J."/>
            <person name="Mabbitt R."/>
            <person name="Macdonald J."/>
            <person name="Maclean C."/>
            <person name="Major J."/>
            <person name="Manning J."/>
            <person name="Marabella R."/>
            <person name="Maru K."/>
            <person name="Matthews C."/>
            <person name="Mauceli E."/>
            <person name="Mccarthy M."/>
            <person name="Mcdonough S."/>
            <person name="Mcghee T."/>
            <person name="Meldrim J."/>
            <person name="Meneus L."/>
            <person name="Mesirov J."/>
            <person name="Mihalev A."/>
            <person name="Mihova T."/>
            <person name="Mikkelsen T."/>
            <person name="Mlenga V."/>
            <person name="Moru K."/>
            <person name="Mozes J."/>
            <person name="Mulrain L."/>
            <person name="Munson G."/>
            <person name="Naylor J."/>
            <person name="Newes C."/>
            <person name="Nguyen C."/>
            <person name="Nguyen N."/>
            <person name="Nguyen T."/>
            <person name="Nicol R."/>
            <person name="Nielsen C."/>
            <person name="Nizzari M."/>
            <person name="Norbu C."/>
            <person name="Norbu N."/>
            <person name="O'donnell P."/>
            <person name="Okoawo O."/>
            <person name="O'leary S."/>
            <person name="Omotosho B."/>
            <person name="O'neill K."/>
            <person name="Osman S."/>
            <person name="Parker S."/>
            <person name="Perrin D."/>
            <person name="Phunkhang P."/>
            <person name="Piqani B."/>
            <person name="Purcell S."/>
            <person name="Rachupka T."/>
            <person name="Ramasamy U."/>
            <person name="Rameau R."/>
            <person name="Ray V."/>
            <person name="Raymond C."/>
            <person name="Retta R."/>
            <person name="Richardson S."/>
            <person name="Rise C."/>
            <person name="Rodriguez J."/>
            <person name="Rogers J."/>
            <person name="Rogov P."/>
            <person name="Rutman M."/>
            <person name="Schupbach R."/>
            <person name="Seaman C."/>
            <person name="Settipalli S."/>
            <person name="Sharpe T."/>
            <person name="Sheridan J."/>
            <person name="Sherpa N."/>
            <person name="Shi J."/>
            <person name="Smirnov S."/>
            <person name="Smith C."/>
            <person name="Sougnez C."/>
            <person name="Spencer B."/>
            <person name="Stalker J."/>
            <person name="Stange-thomann N."/>
            <person name="Stavropoulos S."/>
            <person name="Stetson K."/>
            <person name="Stone C."/>
            <person name="Stone S."/>
            <person name="Stubbs M."/>
            <person name="Talamas J."/>
            <person name="Tchuinga P."/>
            <person name="Tenzing P."/>
            <person name="Tesfaye S."/>
            <person name="Theodore J."/>
            <person name="Thoulutsang Y."/>
            <person name="Topham K."/>
            <person name="Towey S."/>
            <person name="Tsamla T."/>
            <person name="Tsomo N."/>
            <person name="Vallee D."/>
            <person name="Vassiliev H."/>
            <person name="Venkataraman V."/>
            <person name="Vinson J."/>
            <person name="Vo A."/>
            <person name="Wade C."/>
            <person name="Wang S."/>
            <person name="Wangchuk T."/>
            <person name="Wangdi T."/>
            <person name="Whittaker C."/>
            <person name="Wilkinson J."/>
            <person name="Wu Y."/>
            <person name="Wyman D."/>
            <person name="Yadav S."/>
            <person name="Yang S."/>
            <person name="Yang X."/>
            <person name="Yeager S."/>
            <person name="Yee E."/>
            <person name="Young G."/>
            <person name="Zainoun J."/>
            <person name="Zembeck L."/>
            <person name="Zimmer A."/>
            <person name="Zody M."/>
            <person name="Lander E."/>
        </authorList>
    </citation>
    <scope>NUCLEOTIDE SEQUENCE [LARGE SCALE GENOMIC DNA]</scope>
</reference>
<dbReference type="InterPro" id="IPR036058">
    <property type="entry name" value="Kazal_dom_sf"/>
</dbReference>
<dbReference type="Ensembl" id="ENSCSAVT00000020080.1">
    <property type="protein sequence ID" value="ENSCSAVP00000019867.1"/>
    <property type="gene ID" value="ENSCSAVG00000011669.1"/>
</dbReference>
<dbReference type="PANTHER" id="PTHR12352:SF3">
    <property type="entry name" value="NIDOGEN-2"/>
    <property type="match status" value="1"/>
</dbReference>
<evidence type="ECO:0000256" key="6">
    <source>
        <dbReference type="ARBA" id="ARBA00023157"/>
    </source>
</evidence>
<feature type="disulfide bond" evidence="8">
    <location>
        <begin position="51"/>
        <end position="70"/>
    </location>
</feature>
<feature type="disulfide bond" evidence="8">
    <location>
        <begin position="209"/>
        <end position="216"/>
    </location>
</feature>